<protein>
    <submittedName>
        <fullName evidence="4">Solute carrier family 47 member 2</fullName>
    </submittedName>
</protein>
<evidence type="ECO:0000256" key="3">
    <source>
        <dbReference type="SAM" id="Phobius"/>
    </source>
</evidence>
<keyword evidence="3" id="KW-0472">Membrane</keyword>
<comment type="similarity">
    <text evidence="1">Belongs to the multi antimicrobial extrusion (MATE) (TC 2.A.66.1) family.</text>
</comment>
<name>A0A833ZR77_9CHIR</name>
<dbReference type="AlphaFoldDB" id="A0A833ZR77"/>
<feature type="transmembrane region" description="Helical" evidence="3">
    <location>
        <begin position="6"/>
        <end position="30"/>
    </location>
</feature>
<evidence type="ECO:0000256" key="2">
    <source>
        <dbReference type="SAM" id="MobiDB-lite"/>
    </source>
</evidence>
<dbReference type="GO" id="GO:0015297">
    <property type="term" value="F:antiporter activity"/>
    <property type="evidence" value="ECO:0007669"/>
    <property type="project" value="InterPro"/>
</dbReference>
<organism evidence="4 5">
    <name type="scientific">Phyllostomus discolor</name>
    <name type="common">pale spear-nosed bat</name>
    <dbReference type="NCBI Taxonomy" id="89673"/>
    <lineage>
        <taxon>Eukaryota</taxon>
        <taxon>Metazoa</taxon>
        <taxon>Chordata</taxon>
        <taxon>Craniata</taxon>
        <taxon>Vertebrata</taxon>
        <taxon>Euteleostomi</taxon>
        <taxon>Mammalia</taxon>
        <taxon>Eutheria</taxon>
        <taxon>Laurasiatheria</taxon>
        <taxon>Chiroptera</taxon>
        <taxon>Yangochiroptera</taxon>
        <taxon>Phyllostomidae</taxon>
        <taxon>Phyllostominae</taxon>
        <taxon>Phyllostomus</taxon>
    </lineage>
</organism>
<dbReference type="GO" id="GO:0016020">
    <property type="term" value="C:membrane"/>
    <property type="evidence" value="ECO:0007669"/>
    <property type="project" value="InterPro"/>
</dbReference>
<keyword evidence="3" id="KW-1133">Transmembrane helix</keyword>
<reference evidence="4 5" key="1">
    <citation type="journal article" date="2020" name="Nature">
        <title>Six reference-quality genomes reveal evolution of bat adaptations.</title>
        <authorList>
            <person name="Jebb D."/>
            <person name="Huang Z."/>
            <person name="Pippel M."/>
            <person name="Hughes G.M."/>
            <person name="Lavrichenko K."/>
            <person name="Devanna P."/>
            <person name="Winkler S."/>
            <person name="Jermiin L.S."/>
            <person name="Skirmuntt E.C."/>
            <person name="Katzourakis A."/>
            <person name="Burkitt-Gray L."/>
            <person name="Ray D.A."/>
            <person name="Sullivan K.A.M."/>
            <person name="Roscito J.G."/>
            <person name="Kirilenko B.M."/>
            <person name="Davalos L.M."/>
            <person name="Corthals A.P."/>
            <person name="Power M.L."/>
            <person name="Jones G."/>
            <person name="Ransome R.D."/>
            <person name="Dechmann D.K.N."/>
            <person name="Locatelli A.G."/>
            <person name="Puechmaille S.J."/>
            <person name="Fedrigo O."/>
            <person name="Jarvis E.D."/>
            <person name="Hiller M."/>
            <person name="Vernes S.C."/>
            <person name="Myers E.W."/>
            <person name="Teeling E.C."/>
        </authorList>
    </citation>
    <scope>NUCLEOTIDE SEQUENCE [LARGE SCALE GENOMIC DNA]</scope>
    <source>
        <strain evidence="4">Bat1K_MPI-CBG_1</strain>
    </source>
</reference>
<proteinExistence type="inferred from homology"/>
<accession>A0A833ZR77</accession>
<dbReference type="Proteomes" id="UP000664940">
    <property type="component" value="Unassembled WGS sequence"/>
</dbReference>
<feature type="transmembrane region" description="Helical" evidence="3">
    <location>
        <begin position="42"/>
        <end position="65"/>
    </location>
</feature>
<evidence type="ECO:0000256" key="1">
    <source>
        <dbReference type="ARBA" id="ARBA00010199"/>
    </source>
</evidence>
<comment type="caution">
    <text evidence="4">The sequence shown here is derived from an EMBL/GenBank/DDBJ whole genome shotgun (WGS) entry which is preliminary data.</text>
</comment>
<feature type="region of interest" description="Disordered" evidence="2">
    <location>
        <begin position="110"/>
        <end position="145"/>
    </location>
</feature>
<sequence>MMSREAIALVSKVLPIYIVFQLFEGICCVYSGVLRGTGRQAFGALANAIAYYVIGLPLGIVLTFLVGMGIVGLWLGMLACVLLAAAAFVTYTARINWKLAAEEAQKRMGLPQQGKAGMADEATETSEVSTTPRLGPDTAAASSVATSSSPGITLMMYSRPECHVDLFRTPEATHTLPAPSRRLSGRQLALRRGAALGAAVATFTAGLIVRILTHRH</sequence>
<gene>
    <name evidence="4" type="ORF">HJG60_017584</name>
</gene>
<feature type="transmembrane region" description="Helical" evidence="3">
    <location>
        <begin position="71"/>
        <end position="91"/>
    </location>
</feature>
<dbReference type="GO" id="GO:0042910">
    <property type="term" value="F:xenobiotic transmembrane transporter activity"/>
    <property type="evidence" value="ECO:0007669"/>
    <property type="project" value="InterPro"/>
</dbReference>
<dbReference type="Pfam" id="PF01554">
    <property type="entry name" value="MatE"/>
    <property type="match status" value="1"/>
</dbReference>
<dbReference type="InterPro" id="IPR002528">
    <property type="entry name" value="MATE_fam"/>
</dbReference>
<evidence type="ECO:0000313" key="4">
    <source>
        <dbReference type="EMBL" id="KAF6097169.1"/>
    </source>
</evidence>
<dbReference type="PANTHER" id="PTHR11206">
    <property type="entry name" value="MULTIDRUG RESISTANCE PROTEIN"/>
    <property type="match status" value="1"/>
</dbReference>
<evidence type="ECO:0000313" key="5">
    <source>
        <dbReference type="Proteomes" id="UP000664940"/>
    </source>
</evidence>
<keyword evidence="3" id="KW-0812">Transmembrane</keyword>
<dbReference type="EMBL" id="JABVXQ010000008">
    <property type="protein sequence ID" value="KAF6097169.1"/>
    <property type="molecule type" value="Genomic_DNA"/>
</dbReference>
<feature type="transmembrane region" description="Helical" evidence="3">
    <location>
        <begin position="193"/>
        <end position="213"/>
    </location>
</feature>